<organism evidence="1 2">
    <name type="scientific">Lacrimispora sphenoides JCM 1415</name>
    <dbReference type="NCBI Taxonomy" id="1297793"/>
    <lineage>
        <taxon>Bacteria</taxon>
        <taxon>Bacillati</taxon>
        <taxon>Bacillota</taxon>
        <taxon>Clostridia</taxon>
        <taxon>Lachnospirales</taxon>
        <taxon>Lachnospiraceae</taxon>
        <taxon>Lacrimispora</taxon>
    </lineage>
</organism>
<dbReference type="EMBL" id="LT630003">
    <property type="protein sequence ID" value="SEU05113.1"/>
    <property type="molecule type" value="Genomic_DNA"/>
</dbReference>
<proteinExistence type="predicted"/>
<keyword evidence="2" id="KW-1185">Reference proteome</keyword>
<evidence type="ECO:0000313" key="2">
    <source>
        <dbReference type="Proteomes" id="UP000198970"/>
    </source>
</evidence>
<accession>A0ABY1CHI9</accession>
<name>A0ABY1CHI9_9FIRM</name>
<gene>
    <name evidence="1" type="ORF">SAMN02745906_4393</name>
</gene>
<evidence type="ECO:0000313" key="1">
    <source>
        <dbReference type="EMBL" id="SEU05113.1"/>
    </source>
</evidence>
<dbReference type="Proteomes" id="UP000198970">
    <property type="component" value="Chromosome I"/>
</dbReference>
<reference evidence="1 2" key="1">
    <citation type="submission" date="2016-10" db="EMBL/GenBank/DDBJ databases">
        <authorList>
            <person name="Varghese N."/>
            <person name="Submissions S."/>
        </authorList>
    </citation>
    <scope>NUCLEOTIDE SEQUENCE [LARGE SCALE GENOMIC DNA]</scope>
    <source>
        <strain evidence="1 2">ATCC 19403</strain>
    </source>
</reference>
<sequence length="33" mass="4016">MKQSNNSQIIKLYLSDMHKYGLHMECFDFEVKH</sequence>
<protein>
    <submittedName>
        <fullName evidence="1">Uncharacterized protein</fullName>
    </submittedName>
</protein>